<dbReference type="InterPro" id="IPR011009">
    <property type="entry name" value="Kinase-like_dom_sf"/>
</dbReference>
<reference evidence="2" key="1">
    <citation type="journal article" date="2015" name="PLoS Genet.">
        <title>The dynamic genome and transcriptome of the human fungal pathogen Blastomyces and close relative Emmonsia.</title>
        <authorList>
            <person name="Munoz J.F."/>
            <person name="Gauthier G.M."/>
            <person name="Desjardins C.A."/>
            <person name="Gallo J.E."/>
            <person name="Holder J."/>
            <person name="Sullivan T.D."/>
            <person name="Marty A.J."/>
            <person name="Carmen J.C."/>
            <person name="Chen Z."/>
            <person name="Ding L."/>
            <person name="Gujja S."/>
            <person name="Magrini V."/>
            <person name="Misas E."/>
            <person name="Mitreva M."/>
            <person name="Priest M."/>
            <person name="Saif S."/>
            <person name="Whiston E.A."/>
            <person name="Young S."/>
            <person name="Zeng Q."/>
            <person name="Goldman W.E."/>
            <person name="Mardis E.R."/>
            <person name="Taylor J.W."/>
            <person name="McEwen J.G."/>
            <person name="Clay O.K."/>
            <person name="Klein B.S."/>
            <person name="Cuomo C.A."/>
        </authorList>
    </citation>
    <scope>NUCLEOTIDE SEQUENCE [LARGE SCALE GENOMIC DNA]</scope>
    <source>
        <strain evidence="2">UAMH 139</strain>
    </source>
</reference>
<organism evidence="1 2">
    <name type="scientific">Blastomyces silverae</name>
    <dbReference type="NCBI Taxonomy" id="2060906"/>
    <lineage>
        <taxon>Eukaryota</taxon>
        <taxon>Fungi</taxon>
        <taxon>Dikarya</taxon>
        <taxon>Ascomycota</taxon>
        <taxon>Pezizomycotina</taxon>
        <taxon>Eurotiomycetes</taxon>
        <taxon>Eurotiomycetidae</taxon>
        <taxon>Onygenales</taxon>
        <taxon>Ajellomycetaceae</taxon>
        <taxon>Blastomyces</taxon>
    </lineage>
</organism>
<dbReference type="Gene3D" id="1.10.510.10">
    <property type="entry name" value="Transferase(Phosphotransferase) domain 1"/>
    <property type="match status" value="1"/>
</dbReference>
<dbReference type="Proteomes" id="UP000053573">
    <property type="component" value="Unassembled WGS sequence"/>
</dbReference>
<sequence>MLEAEWSYPIDIWNVGIMAWHLFEGKHVFRGMGPDGRYSTCAHLAEVISLLDPPPLDLLKRGE</sequence>
<protein>
    <recommendedName>
        <fullName evidence="3">Protein kinase domain-containing protein</fullName>
    </recommendedName>
</protein>
<dbReference type="SUPFAM" id="SSF56112">
    <property type="entry name" value="Protein kinase-like (PK-like)"/>
    <property type="match status" value="1"/>
</dbReference>
<proteinExistence type="predicted"/>
<gene>
    <name evidence="1" type="ORF">EMPG_14577</name>
</gene>
<dbReference type="AlphaFoldDB" id="A0A0H1BLH1"/>
<dbReference type="EMBL" id="LDEV01002180">
    <property type="protein sequence ID" value="KLJ10021.1"/>
    <property type="molecule type" value="Genomic_DNA"/>
</dbReference>
<dbReference type="OrthoDB" id="5979581at2759"/>
<dbReference type="STRING" id="2060906.A0A0H1BLH1"/>
<comment type="caution">
    <text evidence="1">The sequence shown here is derived from an EMBL/GenBank/DDBJ whole genome shotgun (WGS) entry which is preliminary data.</text>
</comment>
<name>A0A0H1BLH1_9EURO</name>
<evidence type="ECO:0000313" key="1">
    <source>
        <dbReference type="EMBL" id="KLJ10021.1"/>
    </source>
</evidence>
<evidence type="ECO:0000313" key="2">
    <source>
        <dbReference type="Proteomes" id="UP000053573"/>
    </source>
</evidence>
<accession>A0A0H1BLH1</accession>
<keyword evidence="2" id="KW-1185">Reference proteome</keyword>
<evidence type="ECO:0008006" key="3">
    <source>
        <dbReference type="Google" id="ProtNLM"/>
    </source>
</evidence>